<evidence type="ECO:0000259" key="11">
    <source>
        <dbReference type="Pfam" id="PF00697"/>
    </source>
</evidence>
<dbReference type="SUPFAM" id="SSF51366">
    <property type="entry name" value="Ribulose-phoshate binding barrel"/>
    <property type="match status" value="1"/>
</dbReference>
<reference evidence="12 13" key="1">
    <citation type="submission" date="2023-12" db="EMBL/GenBank/DDBJ databases">
        <title>Whole-genome sequencing of halo(alkali)philic microorganisms from hypersaline lakes.</title>
        <authorList>
            <person name="Sorokin D.Y."/>
            <person name="Merkel A.Y."/>
            <person name="Messina E."/>
            <person name="Yakimov M."/>
        </authorList>
    </citation>
    <scope>NUCLEOTIDE SEQUENCE [LARGE SCALE GENOMIC DNA]</scope>
    <source>
        <strain evidence="12 13">AB-CW1</strain>
    </source>
</reference>
<dbReference type="Proteomes" id="UP001302316">
    <property type="component" value="Unassembled WGS sequence"/>
</dbReference>
<comment type="pathway">
    <text evidence="2 10">Amino-acid biosynthesis; L-tryptophan biosynthesis; L-tryptophan from chorismate: step 3/5.</text>
</comment>
<dbReference type="EC" id="5.3.1.24" evidence="4 10"/>
<accession>A0AAP6JDK1</accession>
<evidence type="ECO:0000256" key="1">
    <source>
        <dbReference type="ARBA" id="ARBA00001164"/>
    </source>
</evidence>
<evidence type="ECO:0000256" key="2">
    <source>
        <dbReference type="ARBA" id="ARBA00004664"/>
    </source>
</evidence>
<name>A0AAP6JDK1_9GAMM</name>
<proteinExistence type="inferred from homology"/>
<organism evidence="12 13">
    <name type="scientific">Natronospira elongata</name>
    <dbReference type="NCBI Taxonomy" id="3110268"/>
    <lineage>
        <taxon>Bacteria</taxon>
        <taxon>Pseudomonadati</taxon>
        <taxon>Pseudomonadota</taxon>
        <taxon>Gammaproteobacteria</taxon>
        <taxon>Natronospirales</taxon>
        <taxon>Natronospiraceae</taxon>
        <taxon>Natronospira</taxon>
    </lineage>
</organism>
<evidence type="ECO:0000256" key="9">
    <source>
        <dbReference type="ARBA" id="ARBA00023235"/>
    </source>
</evidence>
<comment type="caution">
    <text evidence="12">The sequence shown here is derived from an EMBL/GenBank/DDBJ whole genome shotgun (WGS) entry which is preliminary data.</text>
</comment>
<evidence type="ECO:0000256" key="6">
    <source>
        <dbReference type="ARBA" id="ARBA00022605"/>
    </source>
</evidence>
<evidence type="ECO:0000256" key="4">
    <source>
        <dbReference type="ARBA" id="ARBA00012572"/>
    </source>
</evidence>
<dbReference type="InterPro" id="IPR013785">
    <property type="entry name" value="Aldolase_TIM"/>
</dbReference>
<dbReference type="GO" id="GO:0000162">
    <property type="term" value="P:L-tryptophan biosynthetic process"/>
    <property type="evidence" value="ECO:0007669"/>
    <property type="project" value="UniProtKB-UniRule"/>
</dbReference>
<dbReference type="InterPro" id="IPR011060">
    <property type="entry name" value="RibuloseP-bd_barrel"/>
</dbReference>
<evidence type="ECO:0000313" key="13">
    <source>
        <dbReference type="Proteomes" id="UP001302316"/>
    </source>
</evidence>
<evidence type="ECO:0000313" key="12">
    <source>
        <dbReference type="EMBL" id="MEA5444542.1"/>
    </source>
</evidence>
<comment type="similarity">
    <text evidence="3 10">Belongs to the TrpF family.</text>
</comment>
<keyword evidence="6 10" id="KW-0028">Amino-acid biosynthesis</keyword>
<keyword evidence="8 10" id="KW-0057">Aromatic amino acid biosynthesis</keyword>
<dbReference type="RefSeq" id="WP_346049847.1">
    <property type="nucleotide sequence ID" value="NZ_JAYGII010000002.1"/>
</dbReference>
<dbReference type="NCBIfam" id="NF002298">
    <property type="entry name" value="PRK01222.1-4"/>
    <property type="match status" value="1"/>
</dbReference>
<feature type="domain" description="N-(5'phosphoribosyl) anthranilate isomerase (PRAI)" evidence="11">
    <location>
        <begin position="5"/>
        <end position="200"/>
    </location>
</feature>
<dbReference type="PANTHER" id="PTHR42894:SF1">
    <property type="entry name" value="N-(5'-PHOSPHORIBOSYL)ANTHRANILATE ISOMERASE"/>
    <property type="match status" value="1"/>
</dbReference>
<dbReference type="AlphaFoldDB" id="A0AAP6JDK1"/>
<dbReference type="Gene3D" id="3.20.20.70">
    <property type="entry name" value="Aldolase class I"/>
    <property type="match status" value="1"/>
</dbReference>
<keyword evidence="13" id="KW-1185">Reference proteome</keyword>
<dbReference type="Pfam" id="PF00697">
    <property type="entry name" value="PRAI"/>
    <property type="match status" value="1"/>
</dbReference>
<evidence type="ECO:0000256" key="5">
    <source>
        <dbReference type="ARBA" id="ARBA00022272"/>
    </source>
</evidence>
<dbReference type="GO" id="GO:0004640">
    <property type="term" value="F:phosphoribosylanthranilate isomerase activity"/>
    <property type="evidence" value="ECO:0007669"/>
    <property type="project" value="UniProtKB-UniRule"/>
</dbReference>
<evidence type="ECO:0000256" key="3">
    <source>
        <dbReference type="ARBA" id="ARBA00007571"/>
    </source>
</evidence>
<evidence type="ECO:0000256" key="10">
    <source>
        <dbReference type="HAMAP-Rule" id="MF_00135"/>
    </source>
</evidence>
<sequence>MQPRVKICGITTAEQARWAAEAGADAIGLVFHEPSTRAVGIQQATDIIAAIPAYVSVVGLFMNPDAAQVRTVLERLPLEMLQFHGEESADFCRRFGRRYVKAVGMSGELDLEQASQLYPDAAALLVDSHAGRRAGGTGERFDWSRLPSRPDFDLVLAGGLAPGNVAEAIRVVRPWAVDVSSGVESAPGQKDPQLMSRFIEEVQGVGQSKESE</sequence>
<protein>
    <recommendedName>
        <fullName evidence="5 10">N-(5'-phosphoribosyl)anthranilate isomerase</fullName>
        <shortName evidence="10">PRAI</shortName>
        <ecNumber evidence="4 10">5.3.1.24</ecNumber>
    </recommendedName>
</protein>
<dbReference type="InterPro" id="IPR001240">
    <property type="entry name" value="PRAI_dom"/>
</dbReference>
<evidence type="ECO:0000256" key="7">
    <source>
        <dbReference type="ARBA" id="ARBA00022822"/>
    </source>
</evidence>
<dbReference type="CDD" id="cd00405">
    <property type="entry name" value="PRAI"/>
    <property type="match status" value="1"/>
</dbReference>
<dbReference type="InterPro" id="IPR044643">
    <property type="entry name" value="TrpF_fam"/>
</dbReference>
<gene>
    <name evidence="10" type="primary">trpF</name>
    <name evidence="12" type="ORF">VCB98_01740</name>
</gene>
<evidence type="ECO:0000256" key="8">
    <source>
        <dbReference type="ARBA" id="ARBA00023141"/>
    </source>
</evidence>
<dbReference type="EMBL" id="JAYGII010000002">
    <property type="protein sequence ID" value="MEA5444542.1"/>
    <property type="molecule type" value="Genomic_DNA"/>
</dbReference>
<dbReference type="HAMAP" id="MF_00135">
    <property type="entry name" value="PRAI"/>
    <property type="match status" value="1"/>
</dbReference>
<comment type="catalytic activity">
    <reaction evidence="1 10">
        <text>N-(5-phospho-beta-D-ribosyl)anthranilate = 1-(2-carboxyphenylamino)-1-deoxy-D-ribulose 5-phosphate</text>
        <dbReference type="Rhea" id="RHEA:21540"/>
        <dbReference type="ChEBI" id="CHEBI:18277"/>
        <dbReference type="ChEBI" id="CHEBI:58613"/>
        <dbReference type="EC" id="5.3.1.24"/>
    </reaction>
</comment>
<dbReference type="FunFam" id="3.20.20.70:FF:000075">
    <property type="entry name" value="Tryptophan biosynthesis protein TRP1"/>
    <property type="match status" value="1"/>
</dbReference>
<keyword evidence="9 10" id="KW-0413">Isomerase</keyword>
<dbReference type="PANTHER" id="PTHR42894">
    <property type="entry name" value="N-(5'-PHOSPHORIBOSYL)ANTHRANILATE ISOMERASE"/>
    <property type="match status" value="1"/>
</dbReference>
<keyword evidence="7 10" id="KW-0822">Tryptophan biosynthesis</keyword>